<organism evidence="2 3">
    <name type="scientific">Ensete ventricosum</name>
    <name type="common">Abyssinian banana</name>
    <name type="synonym">Musa ensete</name>
    <dbReference type="NCBI Taxonomy" id="4639"/>
    <lineage>
        <taxon>Eukaryota</taxon>
        <taxon>Viridiplantae</taxon>
        <taxon>Streptophyta</taxon>
        <taxon>Embryophyta</taxon>
        <taxon>Tracheophyta</taxon>
        <taxon>Spermatophyta</taxon>
        <taxon>Magnoliopsida</taxon>
        <taxon>Liliopsida</taxon>
        <taxon>Zingiberales</taxon>
        <taxon>Musaceae</taxon>
        <taxon>Ensete</taxon>
    </lineage>
</organism>
<feature type="transmembrane region" description="Helical" evidence="1">
    <location>
        <begin position="29"/>
        <end position="48"/>
    </location>
</feature>
<dbReference type="AlphaFoldDB" id="A0A426ZH03"/>
<gene>
    <name evidence="2" type="ORF">B296_00001539</name>
</gene>
<protein>
    <submittedName>
        <fullName evidence="2">Uncharacterized protein</fullName>
    </submittedName>
</protein>
<dbReference type="EMBL" id="AMZH03006665">
    <property type="protein sequence ID" value="RRT63255.1"/>
    <property type="molecule type" value="Genomic_DNA"/>
</dbReference>
<dbReference type="Proteomes" id="UP000287651">
    <property type="component" value="Unassembled WGS sequence"/>
</dbReference>
<comment type="caution">
    <text evidence="2">The sequence shown here is derived from an EMBL/GenBank/DDBJ whole genome shotgun (WGS) entry which is preliminary data.</text>
</comment>
<reference evidence="2 3" key="1">
    <citation type="journal article" date="2014" name="Agronomy (Basel)">
        <title>A Draft Genome Sequence for Ensete ventricosum, the Drought-Tolerant Tree Against Hunger.</title>
        <authorList>
            <person name="Harrison J."/>
            <person name="Moore K.A."/>
            <person name="Paszkiewicz K."/>
            <person name="Jones T."/>
            <person name="Grant M."/>
            <person name="Ambacheew D."/>
            <person name="Muzemil S."/>
            <person name="Studholme D.J."/>
        </authorList>
    </citation>
    <scope>NUCLEOTIDE SEQUENCE [LARGE SCALE GENOMIC DNA]</scope>
</reference>
<accession>A0A426ZH03</accession>
<evidence type="ECO:0000313" key="2">
    <source>
        <dbReference type="EMBL" id="RRT63255.1"/>
    </source>
</evidence>
<evidence type="ECO:0000256" key="1">
    <source>
        <dbReference type="SAM" id="Phobius"/>
    </source>
</evidence>
<evidence type="ECO:0000313" key="3">
    <source>
        <dbReference type="Proteomes" id="UP000287651"/>
    </source>
</evidence>
<keyword evidence="1" id="KW-0812">Transmembrane</keyword>
<keyword evidence="1" id="KW-1133">Transmembrane helix</keyword>
<name>A0A426ZH03_ENSVE</name>
<proteinExistence type="predicted"/>
<keyword evidence="1" id="KW-0472">Membrane</keyword>
<sequence>MVHSIMKKANRRFSEFHDHIRSFRSYLNLFRTGLLFLYMALIVLKNLFQV</sequence>